<dbReference type="PROSITE" id="PS50043">
    <property type="entry name" value="HTH_LUXR_2"/>
    <property type="match status" value="1"/>
</dbReference>
<dbReference type="GO" id="GO:0006355">
    <property type="term" value="P:regulation of DNA-templated transcription"/>
    <property type="evidence" value="ECO:0007669"/>
    <property type="project" value="InterPro"/>
</dbReference>
<dbReference type="PROSITE" id="PS00622">
    <property type="entry name" value="HTH_LUXR_1"/>
    <property type="match status" value="1"/>
</dbReference>
<proteinExistence type="predicted"/>
<evidence type="ECO:0000313" key="3">
    <source>
        <dbReference type="Proteomes" id="UP000241964"/>
    </source>
</evidence>
<comment type="caution">
    <text evidence="2">The sequence shown here is derived from an EMBL/GenBank/DDBJ whole genome shotgun (WGS) entry which is preliminary data.</text>
</comment>
<sequence length="219" mass="24603">MKTPPTSTNVDLIAIVDPRPVFKRGFRQTLSQSRAALEVIEAVNCQDLEKKHHGRSPAIIFVFGAGVPDVEIINLANRLRRYSPQAAIAVYDNRKSMNFLLTFFRESIGGYLPEDFDSRELDMCIDSLAAGLHYINSEIAYQLITQKNHDQKKRQPGTLSGLEQKVAGCLIRGMTTSEIAQTLDRRSSTISTVKSNIYRKTKVHNIIDLERVLRKQGAS</sequence>
<dbReference type="InterPro" id="IPR011006">
    <property type="entry name" value="CheY-like_superfamily"/>
</dbReference>
<evidence type="ECO:0000259" key="1">
    <source>
        <dbReference type="PROSITE" id="PS50043"/>
    </source>
</evidence>
<dbReference type="InterPro" id="IPR016032">
    <property type="entry name" value="Sig_transdc_resp-reg_C-effctor"/>
</dbReference>
<dbReference type="SMART" id="SM00421">
    <property type="entry name" value="HTH_LUXR"/>
    <property type="match status" value="1"/>
</dbReference>
<evidence type="ECO:0000313" key="2">
    <source>
        <dbReference type="EMBL" id="PSL21412.1"/>
    </source>
</evidence>
<dbReference type="Pfam" id="PF00196">
    <property type="entry name" value="GerE"/>
    <property type="match status" value="1"/>
</dbReference>
<accession>A0A2P8FI54</accession>
<dbReference type="GO" id="GO:0003677">
    <property type="term" value="F:DNA binding"/>
    <property type="evidence" value="ECO:0007669"/>
    <property type="project" value="UniProtKB-KW"/>
</dbReference>
<name>A0A2P8FI54_9BACT</name>
<protein>
    <submittedName>
        <fullName evidence="2">DNA-binding NarL/FixJ family response regulator</fullName>
    </submittedName>
</protein>
<organism evidence="2 3">
    <name type="scientific">Dyadobacter jiangsuensis</name>
    <dbReference type="NCBI Taxonomy" id="1591085"/>
    <lineage>
        <taxon>Bacteria</taxon>
        <taxon>Pseudomonadati</taxon>
        <taxon>Bacteroidota</taxon>
        <taxon>Cytophagia</taxon>
        <taxon>Cytophagales</taxon>
        <taxon>Spirosomataceae</taxon>
        <taxon>Dyadobacter</taxon>
    </lineage>
</organism>
<dbReference type="Proteomes" id="UP000241964">
    <property type="component" value="Unassembled WGS sequence"/>
</dbReference>
<dbReference type="SUPFAM" id="SSF52172">
    <property type="entry name" value="CheY-like"/>
    <property type="match status" value="1"/>
</dbReference>
<reference evidence="2 3" key="1">
    <citation type="submission" date="2018-03" db="EMBL/GenBank/DDBJ databases">
        <title>Genomic Encyclopedia of Archaeal and Bacterial Type Strains, Phase II (KMG-II): from individual species to whole genera.</title>
        <authorList>
            <person name="Goeker M."/>
        </authorList>
    </citation>
    <scope>NUCLEOTIDE SEQUENCE [LARGE SCALE GENOMIC DNA]</scope>
    <source>
        <strain evidence="2 3">DSM 29057</strain>
    </source>
</reference>
<dbReference type="InterPro" id="IPR051015">
    <property type="entry name" value="EvgA-like"/>
</dbReference>
<gene>
    <name evidence="2" type="ORF">CLV60_12229</name>
</gene>
<dbReference type="OrthoDB" id="961505at2"/>
<dbReference type="EMBL" id="PYAS01000022">
    <property type="protein sequence ID" value="PSL21412.1"/>
    <property type="molecule type" value="Genomic_DNA"/>
</dbReference>
<keyword evidence="3" id="KW-1185">Reference proteome</keyword>
<dbReference type="PANTHER" id="PTHR45566">
    <property type="entry name" value="HTH-TYPE TRANSCRIPTIONAL REGULATOR YHJB-RELATED"/>
    <property type="match status" value="1"/>
</dbReference>
<dbReference type="CDD" id="cd06170">
    <property type="entry name" value="LuxR_C_like"/>
    <property type="match status" value="1"/>
</dbReference>
<feature type="domain" description="HTH luxR-type" evidence="1">
    <location>
        <begin position="152"/>
        <end position="217"/>
    </location>
</feature>
<dbReference type="SUPFAM" id="SSF46894">
    <property type="entry name" value="C-terminal effector domain of the bipartite response regulators"/>
    <property type="match status" value="1"/>
</dbReference>
<dbReference type="AlphaFoldDB" id="A0A2P8FI54"/>
<dbReference type="RefSeq" id="WP_106599289.1">
    <property type="nucleotide sequence ID" value="NZ_PYAS01000022.1"/>
</dbReference>
<dbReference type="InterPro" id="IPR000792">
    <property type="entry name" value="Tscrpt_reg_LuxR_C"/>
</dbReference>
<dbReference type="PANTHER" id="PTHR45566:SF1">
    <property type="entry name" value="HTH-TYPE TRANSCRIPTIONAL REGULATOR YHJB-RELATED"/>
    <property type="match status" value="1"/>
</dbReference>
<keyword evidence="2" id="KW-0238">DNA-binding</keyword>
<dbReference type="Gene3D" id="3.40.50.2300">
    <property type="match status" value="1"/>
</dbReference>